<evidence type="ECO:0000313" key="11">
    <source>
        <dbReference type="Proteomes" id="UP000585665"/>
    </source>
</evidence>
<evidence type="ECO:0000256" key="2">
    <source>
        <dbReference type="ARBA" id="ARBA00022448"/>
    </source>
</evidence>
<organism evidence="10 11">
    <name type="scientific">Ameyamaea chiangmaiensis</name>
    <dbReference type="NCBI Taxonomy" id="442969"/>
    <lineage>
        <taxon>Bacteria</taxon>
        <taxon>Pseudomonadati</taxon>
        <taxon>Pseudomonadota</taxon>
        <taxon>Alphaproteobacteria</taxon>
        <taxon>Acetobacterales</taxon>
        <taxon>Acetobacteraceae</taxon>
        <taxon>Ameyamaea</taxon>
    </lineage>
</organism>
<dbReference type="GO" id="GO:0005886">
    <property type="term" value="C:plasma membrane"/>
    <property type="evidence" value="ECO:0007669"/>
    <property type="project" value="UniProtKB-SubCell"/>
</dbReference>
<reference evidence="10 11" key="1">
    <citation type="submission" date="2020-06" db="EMBL/GenBank/DDBJ databases">
        <title>Description of novel acetic acid bacteria.</title>
        <authorList>
            <person name="Sombolestani A."/>
        </authorList>
    </citation>
    <scope>NUCLEOTIDE SEQUENCE [LARGE SCALE GENOMIC DNA]</scope>
    <source>
        <strain evidence="10 11">LMG 27010</strain>
    </source>
</reference>
<proteinExistence type="predicted"/>
<dbReference type="InterPro" id="IPR051084">
    <property type="entry name" value="H+-coupled_symporters"/>
</dbReference>
<feature type="transmembrane region" description="Helical" evidence="8">
    <location>
        <begin position="368"/>
        <end position="394"/>
    </location>
</feature>
<evidence type="ECO:0000313" key="10">
    <source>
        <dbReference type="EMBL" id="NVN40555.1"/>
    </source>
</evidence>
<keyword evidence="11" id="KW-1185">Reference proteome</keyword>
<dbReference type="PROSITE" id="PS50850">
    <property type="entry name" value="MFS"/>
    <property type="match status" value="1"/>
</dbReference>
<evidence type="ECO:0000256" key="3">
    <source>
        <dbReference type="ARBA" id="ARBA00022475"/>
    </source>
</evidence>
<dbReference type="AlphaFoldDB" id="A0A850P7G8"/>
<dbReference type="Pfam" id="PF07690">
    <property type="entry name" value="MFS_1"/>
    <property type="match status" value="1"/>
</dbReference>
<dbReference type="InterPro" id="IPR011701">
    <property type="entry name" value="MFS"/>
</dbReference>
<feature type="transmembrane region" description="Helical" evidence="8">
    <location>
        <begin position="239"/>
        <end position="259"/>
    </location>
</feature>
<dbReference type="Gene3D" id="1.20.1250.20">
    <property type="entry name" value="MFS general substrate transporter like domains"/>
    <property type="match status" value="2"/>
</dbReference>
<feature type="transmembrane region" description="Helical" evidence="8">
    <location>
        <begin position="91"/>
        <end position="109"/>
    </location>
</feature>
<accession>A0A850P7G8</accession>
<evidence type="ECO:0000256" key="1">
    <source>
        <dbReference type="ARBA" id="ARBA00004651"/>
    </source>
</evidence>
<dbReference type="Proteomes" id="UP000585665">
    <property type="component" value="Unassembled WGS sequence"/>
</dbReference>
<keyword evidence="2" id="KW-0813">Transport</keyword>
<dbReference type="EMBL" id="JABXXR010000050">
    <property type="protein sequence ID" value="NVN40555.1"/>
    <property type="molecule type" value="Genomic_DNA"/>
</dbReference>
<keyword evidence="4 8" id="KW-0812">Transmembrane</keyword>
<evidence type="ECO:0000256" key="7">
    <source>
        <dbReference type="ARBA" id="ARBA00023136"/>
    </source>
</evidence>
<evidence type="ECO:0000256" key="5">
    <source>
        <dbReference type="ARBA" id="ARBA00022847"/>
    </source>
</evidence>
<feature type="transmembrane region" description="Helical" evidence="8">
    <location>
        <begin position="304"/>
        <end position="326"/>
    </location>
</feature>
<dbReference type="PANTHER" id="PTHR43528:SF1">
    <property type="entry name" value="ALPHA-KETOGLUTARATE PERMEASE"/>
    <property type="match status" value="1"/>
</dbReference>
<sequence>MGVAGVPVSSARARADRVALLATTLGGALEWYDLILYGLFAGTLATLFFPTQHGATGLLLSLGSFGVAFVVRPLGAAWLGAYADRHGRRRALVLSSALMTVGTAMLAGVPTFATIGVWAPVLVVASRLTQGFAAGGEFGSAASMLAERHPERRGFYSAFQWSASGLSVTLAALFSWLLHLVLSDATILSGAWRIPFAFGAIAGPAITWLRLRSDESPEFEAAHDKAPLREILATGKLRLATAIGLVSLGGAASYLNVYMPTYARGALHLGQASSVAGTLVSGVLMILLPPWFAALGDRYGRPRVMAVAALVSGVIVWPLFHVLVTAPSVLRLVLVQATLVLSVYCGYYASLAALFADLFPARNRASAIALSYALGQLAFGGFTPMILSSLVGYFHDPAVPAFYLIGMAMLSLLCLWRVRLHFQT</sequence>
<evidence type="ECO:0000259" key="9">
    <source>
        <dbReference type="PROSITE" id="PS50850"/>
    </source>
</evidence>
<keyword evidence="7 8" id="KW-0472">Membrane</keyword>
<dbReference type="InterPro" id="IPR020846">
    <property type="entry name" value="MFS_dom"/>
</dbReference>
<feature type="transmembrane region" description="Helical" evidence="8">
    <location>
        <begin position="400"/>
        <end position="418"/>
    </location>
</feature>
<feature type="transmembrane region" description="Helical" evidence="8">
    <location>
        <begin position="58"/>
        <end position="79"/>
    </location>
</feature>
<evidence type="ECO:0000256" key="8">
    <source>
        <dbReference type="SAM" id="Phobius"/>
    </source>
</evidence>
<feature type="domain" description="Major facilitator superfamily (MFS) profile" evidence="9">
    <location>
        <begin position="19"/>
        <end position="423"/>
    </location>
</feature>
<protein>
    <submittedName>
        <fullName evidence="10">MFS transporter</fullName>
    </submittedName>
</protein>
<keyword evidence="3" id="KW-1003">Cell membrane</keyword>
<name>A0A850P7G8_9PROT</name>
<feature type="transmembrane region" description="Helical" evidence="8">
    <location>
        <begin position="271"/>
        <end position="292"/>
    </location>
</feature>
<evidence type="ECO:0000256" key="4">
    <source>
        <dbReference type="ARBA" id="ARBA00022692"/>
    </source>
</evidence>
<comment type="subcellular location">
    <subcellularLocation>
        <location evidence="1">Cell membrane</location>
        <topology evidence="1">Multi-pass membrane protein</topology>
    </subcellularLocation>
</comment>
<evidence type="ECO:0000256" key="6">
    <source>
        <dbReference type="ARBA" id="ARBA00022989"/>
    </source>
</evidence>
<dbReference type="SUPFAM" id="SSF103473">
    <property type="entry name" value="MFS general substrate transporter"/>
    <property type="match status" value="1"/>
</dbReference>
<dbReference type="InterPro" id="IPR036259">
    <property type="entry name" value="MFS_trans_sf"/>
</dbReference>
<dbReference type="GO" id="GO:0015293">
    <property type="term" value="F:symporter activity"/>
    <property type="evidence" value="ECO:0007669"/>
    <property type="project" value="UniProtKB-KW"/>
</dbReference>
<dbReference type="PANTHER" id="PTHR43528">
    <property type="entry name" value="ALPHA-KETOGLUTARATE PERMEASE"/>
    <property type="match status" value="1"/>
</dbReference>
<feature type="transmembrane region" description="Helical" evidence="8">
    <location>
        <begin position="155"/>
        <end position="178"/>
    </location>
</feature>
<gene>
    <name evidence="10" type="ORF">HUK82_08260</name>
</gene>
<keyword evidence="5" id="KW-0769">Symport</keyword>
<feature type="transmembrane region" description="Helical" evidence="8">
    <location>
        <begin position="332"/>
        <end position="356"/>
    </location>
</feature>
<comment type="caution">
    <text evidence="10">The sequence shown here is derived from an EMBL/GenBank/DDBJ whole genome shotgun (WGS) entry which is preliminary data.</text>
</comment>
<keyword evidence="6 8" id="KW-1133">Transmembrane helix</keyword>